<organism evidence="3 4">
    <name type="scientific">Pseudopithomyces chartarum</name>
    <dbReference type="NCBI Taxonomy" id="1892770"/>
    <lineage>
        <taxon>Eukaryota</taxon>
        <taxon>Fungi</taxon>
        <taxon>Dikarya</taxon>
        <taxon>Ascomycota</taxon>
        <taxon>Pezizomycotina</taxon>
        <taxon>Dothideomycetes</taxon>
        <taxon>Pleosporomycetidae</taxon>
        <taxon>Pleosporales</taxon>
        <taxon>Massarineae</taxon>
        <taxon>Didymosphaeriaceae</taxon>
        <taxon>Pseudopithomyces</taxon>
    </lineage>
</organism>
<keyword evidence="4" id="KW-1185">Reference proteome</keyword>
<dbReference type="PANTHER" id="PTHR12303:SF13">
    <property type="match status" value="1"/>
</dbReference>
<feature type="chain" id="PRO_5042837508" description="N2227-like protein" evidence="2">
    <location>
        <begin position="22"/>
        <end position="423"/>
    </location>
</feature>
<protein>
    <recommendedName>
        <fullName evidence="5">N2227-like protein</fullName>
    </recommendedName>
</protein>
<evidence type="ECO:0008006" key="5">
    <source>
        <dbReference type="Google" id="ProtNLM"/>
    </source>
</evidence>
<keyword evidence="2" id="KW-0732">Signal</keyword>
<dbReference type="Gene3D" id="3.40.50.150">
    <property type="entry name" value="Vaccinia Virus protein VP39"/>
    <property type="match status" value="1"/>
</dbReference>
<accession>A0AAN6RHJ5</accession>
<reference evidence="3 4" key="1">
    <citation type="submission" date="2021-02" db="EMBL/GenBank/DDBJ databases">
        <title>Genome assembly of Pseudopithomyces chartarum.</title>
        <authorList>
            <person name="Jauregui R."/>
            <person name="Singh J."/>
            <person name="Voisey C."/>
        </authorList>
    </citation>
    <scope>NUCLEOTIDE SEQUENCE [LARGE SCALE GENOMIC DNA]</scope>
    <source>
        <strain evidence="3 4">AGR01</strain>
    </source>
</reference>
<evidence type="ECO:0000256" key="1">
    <source>
        <dbReference type="SAM" id="Coils"/>
    </source>
</evidence>
<evidence type="ECO:0000313" key="4">
    <source>
        <dbReference type="Proteomes" id="UP001280581"/>
    </source>
</evidence>
<evidence type="ECO:0000256" key="2">
    <source>
        <dbReference type="SAM" id="SignalP"/>
    </source>
</evidence>
<dbReference type="EMBL" id="WVTA01000009">
    <property type="protein sequence ID" value="KAK3207397.1"/>
    <property type="molecule type" value="Genomic_DNA"/>
</dbReference>
<feature type="signal peptide" evidence="2">
    <location>
        <begin position="1"/>
        <end position="21"/>
    </location>
</feature>
<keyword evidence="1" id="KW-0175">Coiled coil</keyword>
<comment type="caution">
    <text evidence="3">The sequence shown here is derived from an EMBL/GenBank/DDBJ whole genome shotgun (WGS) entry which is preliminary data.</text>
</comment>
<feature type="coiled-coil region" evidence="1">
    <location>
        <begin position="115"/>
        <end position="164"/>
    </location>
</feature>
<dbReference type="AlphaFoldDB" id="A0AAN6RHJ5"/>
<dbReference type="GO" id="GO:0008757">
    <property type="term" value="F:S-adenosylmethionine-dependent methyltransferase activity"/>
    <property type="evidence" value="ECO:0007669"/>
    <property type="project" value="InterPro"/>
</dbReference>
<dbReference type="InterPro" id="IPR029063">
    <property type="entry name" value="SAM-dependent_MTases_sf"/>
</dbReference>
<name>A0AAN6RHJ5_9PLEO</name>
<evidence type="ECO:0000313" key="3">
    <source>
        <dbReference type="EMBL" id="KAK3207397.1"/>
    </source>
</evidence>
<dbReference type="Pfam" id="PF07942">
    <property type="entry name" value="CARME"/>
    <property type="match status" value="1"/>
</dbReference>
<dbReference type="SUPFAM" id="SSF53335">
    <property type="entry name" value="S-adenosyl-L-methionine-dependent methyltransferases"/>
    <property type="match status" value="1"/>
</dbReference>
<dbReference type="SMART" id="SM01296">
    <property type="entry name" value="N2227"/>
    <property type="match status" value="1"/>
</dbReference>
<proteinExistence type="predicted"/>
<dbReference type="Proteomes" id="UP001280581">
    <property type="component" value="Unassembled WGS sequence"/>
</dbReference>
<dbReference type="InterPro" id="IPR012901">
    <property type="entry name" value="CARME"/>
</dbReference>
<dbReference type="PANTHER" id="PTHR12303">
    <property type="entry name" value="CARNOSINE N-METHYLTRANSFERASE"/>
    <property type="match status" value="1"/>
</dbReference>
<sequence length="423" mass="48164">MHIALCILVFLSSICLSPADALDYYQVYTTTITSSQPICDLDDSRQVNERHSLLERLGRSKGTWEKRHPRYRLLDALYGFTSYHDQVASEVSRWRKLYKNVPKSQKKLLERTVQYTQKLNKNEHLLQENKKFQEKIVQHAMEFYEIEQAELDQHIKEAKKERRNPEKISVGQALKHYVRDWSLEGDAERSDAFPCVLNTLLDLSEPNRTVPAKVLVPGSGVGRLGHDIHNLGGFEVTLNEYSVYMNVAYRYIESLDTPDSAKFHPFVDGWSNHISTSDLQRAVSLPDHPASRSVVLVEGDFTTVFKGQEGTFDYIVTLFFIDTARNLLFYFDTIHKLLKSGGVWVNFGPLLYGSGPFVQLSLDEIAQVVEEWGFGFLDGDSSCGPVTLAGRKVRGKKSSYSFNAKSLGINAYNAQYWAVRKVS</sequence>
<gene>
    <name evidence="3" type="ORF">GRF29_103g872394</name>
</gene>